<dbReference type="Proteomes" id="UP001497453">
    <property type="component" value="Chromosome 6"/>
</dbReference>
<organism evidence="1 2">
    <name type="scientific">Somion occarium</name>
    <dbReference type="NCBI Taxonomy" id="3059160"/>
    <lineage>
        <taxon>Eukaryota</taxon>
        <taxon>Fungi</taxon>
        <taxon>Dikarya</taxon>
        <taxon>Basidiomycota</taxon>
        <taxon>Agaricomycotina</taxon>
        <taxon>Agaricomycetes</taxon>
        <taxon>Polyporales</taxon>
        <taxon>Cerrenaceae</taxon>
        <taxon>Somion</taxon>
    </lineage>
</organism>
<keyword evidence="2" id="KW-1185">Reference proteome</keyword>
<dbReference type="CDD" id="cd02440">
    <property type="entry name" value="AdoMet_MTases"/>
    <property type="match status" value="1"/>
</dbReference>
<sequence length="620" mass="68973">MSSRILSSSRPDSWIPYLLDKAWNATTEGVFNLLRGNESLNPVCRLAEVAVINVLKKIDHGHLSVVTPTRTYTFPSTDVPHKETVYDNEEIVEIRVLESTFWLRLGIMSDLGFAEAYMFSEVDCDNLPALFRLFLNNRDAFATLNSPFSSVFIRISGVIAKSRFLNSLGNAQGNIGAHYDISNDMFIAFLSKDMTYSCAIFPDLDADLYPVDRAQDTKKPTGSDQRNAVTKENAFSMEVIDTLLSYPSPPVHDFAYPSASSGSLGSPASPSPPLFALSSVSGEFPLADASAFTTSSSGPQGALLDAEASTSTFVTSTSFPNEEEKASTSGELVTKFNKLQGGIEAEDEDELYQAQVRKLDYIIKKADIRPGHRVLEIGSGWGSLALRIAQNIPDTTVDTITLSLQQQQFVQKRILETSYSAGDGDGYVDRDGKHRVRVHLMDYRAMPIEWEHSFDRVVSIEMIEAVGKEYLELYWAQIDWALKRHTGAGVIQCITIPEALFPGGHLPTLNHLVASLTAGSKNTLVVDSISNIGPHYARTLREWRRRFEWAFDGAIVPALKREYPDVMDGPNGEKEIEVFRRKWIFYYCYCEIGFATRSLGDHIISFTRDGFEGYGCHVFG</sequence>
<dbReference type="PANTHER" id="PTHR43667:SF2">
    <property type="entry name" value="FATTY ACID C-METHYL TRANSFERASE"/>
    <property type="match status" value="1"/>
</dbReference>
<dbReference type="Gene3D" id="3.40.50.150">
    <property type="entry name" value="Vaccinia Virus protein VP39"/>
    <property type="match status" value="2"/>
</dbReference>
<dbReference type="SUPFAM" id="SSF53335">
    <property type="entry name" value="S-adenosyl-L-methionine-dependent methyltransferases"/>
    <property type="match status" value="2"/>
</dbReference>
<dbReference type="Pfam" id="PF02353">
    <property type="entry name" value="CMAS"/>
    <property type="match status" value="2"/>
</dbReference>
<evidence type="ECO:0008006" key="3">
    <source>
        <dbReference type="Google" id="ProtNLM"/>
    </source>
</evidence>
<dbReference type="InterPro" id="IPR050723">
    <property type="entry name" value="CFA/CMAS"/>
</dbReference>
<dbReference type="EMBL" id="OZ037949">
    <property type="protein sequence ID" value="CAL1711757.1"/>
    <property type="molecule type" value="Genomic_DNA"/>
</dbReference>
<proteinExistence type="predicted"/>
<dbReference type="PANTHER" id="PTHR43667">
    <property type="entry name" value="CYCLOPROPANE-FATTY-ACYL-PHOSPHOLIPID SYNTHASE"/>
    <property type="match status" value="1"/>
</dbReference>
<accession>A0ABP1DWZ0</accession>
<dbReference type="InterPro" id="IPR029063">
    <property type="entry name" value="SAM-dependent_MTases_sf"/>
</dbReference>
<protein>
    <recommendedName>
        <fullName evidence="3">Cyclopropane-fatty-acyl-phospholipid synthase</fullName>
    </recommendedName>
</protein>
<evidence type="ECO:0000313" key="2">
    <source>
        <dbReference type="Proteomes" id="UP001497453"/>
    </source>
</evidence>
<reference evidence="2" key="1">
    <citation type="submission" date="2024-04" db="EMBL/GenBank/DDBJ databases">
        <authorList>
            <person name="Shaw F."/>
            <person name="Minotto A."/>
        </authorList>
    </citation>
    <scope>NUCLEOTIDE SEQUENCE [LARGE SCALE GENOMIC DNA]</scope>
</reference>
<evidence type="ECO:0000313" key="1">
    <source>
        <dbReference type="EMBL" id="CAL1711757.1"/>
    </source>
</evidence>
<name>A0ABP1DWZ0_9APHY</name>
<gene>
    <name evidence="1" type="ORF">GFSPODELE1_LOCUS8483</name>
</gene>